<protein>
    <submittedName>
        <fullName evidence="1">Uncharacterized protein</fullName>
    </submittedName>
</protein>
<name>A0ABV9JN46_9GAMM</name>
<sequence length="187" mass="21982">MNTQMNEFHLKIYLSEISFQCQLVLQANDGVMHFLKQLPNANRVDASQFLQNEVFRNLHSLLTHTSNVSRLLWHPNKKGKSKDRAEYLRSYLGLTEHHVVADRRLRDHLEHFDERLDNWREGSNATMFADATIGPQGKTFGGIEEKSIMRFFDPYSFIYVFRGEPFSIKEISKSVWELNQLIRSQIH</sequence>
<reference evidence="2" key="1">
    <citation type="journal article" date="2019" name="Int. J. Syst. Evol. Microbiol.">
        <title>The Global Catalogue of Microorganisms (GCM) 10K type strain sequencing project: providing services to taxonomists for standard genome sequencing and annotation.</title>
        <authorList>
            <consortium name="The Broad Institute Genomics Platform"/>
            <consortium name="The Broad Institute Genome Sequencing Center for Infectious Disease"/>
            <person name="Wu L."/>
            <person name="Ma J."/>
        </authorList>
    </citation>
    <scope>NUCLEOTIDE SEQUENCE [LARGE SCALE GENOMIC DNA]</scope>
    <source>
        <strain evidence="2">DT28</strain>
    </source>
</reference>
<evidence type="ECO:0000313" key="2">
    <source>
        <dbReference type="Proteomes" id="UP001595962"/>
    </source>
</evidence>
<dbReference type="RefSeq" id="WP_377334157.1">
    <property type="nucleotide sequence ID" value="NZ_JBHSGB010000010.1"/>
</dbReference>
<gene>
    <name evidence="1" type="ORF">ACFO3I_11660</name>
</gene>
<comment type="caution">
    <text evidence="1">The sequence shown here is derived from an EMBL/GenBank/DDBJ whole genome shotgun (WGS) entry which is preliminary data.</text>
</comment>
<dbReference type="EMBL" id="JBHSGB010000010">
    <property type="protein sequence ID" value="MFC4655668.1"/>
    <property type="molecule type" value="Genomic_DNA"/>
</dbReference>
<proteinExistence type="predicted"/>
<keyword evidence="2" id="KW-1185">Reference proteome</keyword>
<evidence type="ECO:0000313" key="1">
    <source>
        <dbReference type="EMBL" id="MFC4655668.1"/>
    </source>
</evidence>
<accession>A0ABV9JN46</accession>
<dbReference type="Proteomes" id="UP001595962">
    <property type="component" value="Unassembled WGS sequence"/>
</dbReference>
<organism evidence="1 2">
    <name type="scientific">Rheinheimera marina</name>
    <dbReference type="NCBI Taxonomy" id="1774958"/>
    <lineage>
        <taxon>Bacteria</taxon>
        <taxon>Pseudomonadati</taxon>
        <taxon>Pseudomonadota</taxon>
        <taxon>Gammaproteobacteria</taxon>
        <taxon>Chromatiales</taxon>
        <taxon>Chromatiaceae</taxon>
        <taxon>Rheinheimera</taxon>
    </lineage>
</organism>